<sequence>MEAQPKYSTYRATLKDYYEALDQDDEAFLSHPIAFAAYQEYRILSYQKESFGIIVGTGDKQDIKENFDLLDKMEIEEEDYEMGINTRQEKISGENEASGSGRGGAPRRSPTGKRSHRRSHNKSHNKSHMQAVTTLDKEQAIRGARDRSIKTMVHTIRRMILMNLEYGTMEKM</sequence>
<reference evidence="2 3" key="1">
    <citation type="submission" date="2023-08" db="EMBL/GenBank/DDBJ databases">
        <authorList>
            <person name="Palmer J.M."/>
        </authorList>
    </citation>
    <scope>NUCLEOTIDE SEQUENCE [LARGE SCALE GENOMIC DNA]</scope>
    <source>
        <strain evidence="2 3">TWF481</strain>
    </source>
</reference>
<dbReference type="AlphaFoldDB" id="A0AAV9W234"/>
<accession>A0AAV9W234</accession>
<evidence type="ECO:0000313" key="2">
    <source>
        <dbReference type="EMBL" id="KAK6500059.1"/>
    </source>
</evidence>
<keyword evidence="3" id="KW-1185">Reference proteome</keyword>
<feature type="compositionally biased region" description="Basic residues" evidence="1">
    <location>
        <begin position="110"/>
        <end position="127"/>
    </location>
</feature>
<proteinExistence type="predicted"/>
<evidence type="ECO:0000313" key="3">
    <source>
        <dbReference type="Proteomes" id="UP001370758"/>
    </source>
</evidence>
<dbReference type="EMBL" id="JAVHJL010000007">
    <property type="protein sequence ID" value="KAK6500059.1"/>
    <property type="molecule type" value="Genomic_DNA"/>
</dbReference>
<feature type="region of interest" description="Disordered" evidence="1">
    <location>
        <begin position="80"/>
        <end position="140"/>
    </location>
</feature>
<name>A0AAV9W234_9PEZI</name>
<gene>
    <name evidence="2" type="ORF">TWF481_010416</name>
</gene>
<organism evidence="2 3">
    <name type="scientific">Arthrobotrys musiformis</name>
    <dbReference type="NCBI Taxonomy" id="47236"/>
    <lineage>
        <taxon>Eukaryota</taxon>
        <taxon>Fungi</taxon>
        <taxon>Dikarya</taxon>
        <taxon>Ascomycota</taxon>
        <taxon>Pezizomycotina</taxon>
        <taxon>Orbiliomycetes</taxon>
        <taxon>Orbiliales</taxon>
        <taxon>Orbiliaceae</taxon>
        <taxon>Arthrobotrys</taxon>
    </lineage>
</organism>
<protein>
    <submittedName>
        <fullName evidence="2">Uncharacterized protein</fullName>
    </submittedName>
</protein>
<evidence type="ECO:0000256" key="1">
    <source>
        <dbReference type="SAM" id="MobiDB-lite"/>
    </source>
</evidence>
<dbReference type="Proteomes" id="UP001370758">
    <property type="component" value="Unassembled WGS sequence"/>
</dbReference>
<comment type="caution">
    <text evidence="2">The sequence shown here is derived from an EMBL/GenBank/DDBJ whole genome shotgun (WGS) entry which is preliminary data.</text>
</comment>